<evidence type="ECO:0000259" key="1">
    <source>
        <dbReference type="Pfam" id="PF16087"/>
    </source>
</evidence>
<accession>A0A8X6RXG7</accession>
<dbReference type="AlphaFoldDB" id="A0A8X6RXG7"/>
<evidence type="ECO:0000313" key="3">
    <source>
        <dbReference type="Proteomes" id="UP000887159"/>
    </source>
</evidence>
<dbReference type="Pfam" id="PF16087">
    <property type="entry name" value="DUF4817"/>
    <property type="match status" value="1"/>
</dbReference>
<gene>
    <name evidence="2" type="ORF">TNCV_3503521</name>
</gene>
<comment type="caution">
    <text evidence="2">The sequence shown here is derived from an EMBL/GenBank/DDBJ whole genome shotgun (WGS) entry which is preliminary data.</text>
</comment>
<feature type="domain" description="DUF4817" evidence="1">
    <location>
        <begin position="30"/>
        <end position="77"/>
    </location>
</feature>
<dbReference type="Proteomes" id="UP000887159">
    <property type="component" value="Unassembled WGS sequence"/>
</dbReference>
<name>A0A8X6RXG7_TRICX</name>
<dbReference type="InterPro" id="IPR032135">
    <property type="entry name" value="DUF4817"/>
</dbReference>
<proteinExistence type="predicted"/>
<organism evidence="2 3">
    <name type="scientific">Trichonephila clavipes</name>
    <name type="common">Golden silk orbweaver</name>
    <name type="synonym">Nephila clavipes</name>
    <dbReference type="NCBI Taxonomy" id="2585209"/>
    <lineage>
        <taxon>Eukaryota</taxon>
        <taxon>Metazoa</taxon>
        <taxon>Ecdysozoa</taxon>
        <taxon>Arthropoda</taxon>
        <taxon>Chelicerata</taxon>
        <taxon>Arachnida</taxon>
        <taxon>Araneae</taxon>
        <taxon>Araneomorphae</taxon>
        <taxon>Entelegynae</taxon>
        <taxon>Araneoidea</taxon>
        <taxon>Nephilidae</taxon>
        <taxon>Trichonephila</taxon>
    </lineage>
</organism>
<keyword evidence="3" id="KW-1185">Reference proteome</keyword>
<evidence type="ECO:0000313" key="2">
    <source>
        <dbReference type="EMBL" id="GFY02471.1"/>
    </source>
</evidence>
<sequence length="97" mass="11522">MDITLRKSSKIITVNEHTFMVERGDFPHAENAGMHYIYSHVNGNSSAALRMYRTQFPDRRMPNHRIFQWLHRPLRKTRLFTSPDMMLVDEELYAVQA</sequence>
<reference evidence="2" key="1">
    <citation type="submission" date="2020-08" db="EMBL/GenBank/DDBJ databases">
        <title>Multicomponent nature underlies the extraordinary mechanical properties of spider dragline silk.</title>
        <authorList>
            <person name="Kono N."/>
            <person name="Nakamura H."/>
            <person name="Mori M."/>
            <person name="Yoshida Y."/>
            <person name="Ohtoshi R."/>
            <person name="Malay A.D."/>
            <person name="Moran D.A.P."/>
            <person name="Tomita M."/>
            <person name="Numata K."/>
            <person name="Arakawa K."/>
        </authorList>
    </citation>
    <scope>NUCLEOTIDE SEQUENCE</scope>
</reference>
<dbReference type="EMBL" id="BMAU01021233">
    <property type="protein sequence ID" value="GFY02471.1"/>
    <property type="molecule type" value="Genomic_DNA"/>
</dbReference>
<protein>
    <recommendedName>
        <fullName evidence="1">DUF4817 domain-containing protein</fullName>
    </recommendedName>
</protein>